<keyword evidence="3" id="KW-1185">Reference proteome</keyword>
<comment type="caution">
    <text evidence="2">The sequence shown here is derived from an EMBL/GenBank/DDBJ whole genome shotgun (WGS) entry which is preliminary data.</text>
</comment>
<dbReference type="EMBL" id="JAAIUW010000002">
    <property type="protein sequence ID" value="KAF7842002.1"/>
    <property type="molecule type" value="Genomic_DNA"/>
</dbReference>
<organism evidence="2 3">
    <name type="scientific">Senna tora</name>
    <dbReference type="NCBI Taxonomy" id="362788"/>
    <lineage>
        <taxon>Eukaryota</taxon>
        <taxon>Viridiplantae</taxon>
        <taxon>Streptophyta</taxon>
        <taxon>Embryophyta</taxon>
        <taxon>Tracheophyta</taxon>
        <taxon>Spermatophyta</taxon>
        <taxon>Magnoliopsida</taxon>
        <taxon>eudicotyledons</taxon>
        <taxon>Gunneridae</taxon>
        <taxon>Pentapetalae</taxon>
        <taxon>rosids</taxon>
        <taxon>fabids</taxon>
        <taxon>Fabales</taxon>
        <taxon>Fabaceae</taxon>
        <taxon>Caesalpinioideae</taxon>
        <taxon>Cassia clade</taxon>
        <taxon>Senna</taxon>
    </lineage>
</organism>
<name>A0A834XCS7_9FABA</name>
<feature type="region of interest" description="Disordered" evidence="1">
    <location>
        <begin position="1"/>
        <end position="23"/>
    </location>
</feature>
<proteinExistence type="predicted"/>
<reference evidence="2" key="1">
    <citation type="submission" date="2020-09" db="EMBL/GenBank/DDBJ databases">
        <title>Genome-Enabled Discovery of Anthraquinone Biosynthesis in Senna tora.</title>
        <authorList>
            <person name="Kang S.-H."/>
            <person name="Pandey R.P."/>
            <person name="Lee C.-M."/>
            <person name="Sim J.-S."/>
            <person name="Jeong J.-T."/>
            <person name="Choi B.-S."/>
            <person name="Jung M."/>
            <person name="Ginzburg D."/>
            <person name="Zhao K."/>
            <person name="Won S.Y."/>
            <person name="Oh T.-J."/>
            <person name="Yu Y."/>
            <person name="Kim N.-H."/>
            <person name="Lee O.R."/>
            <person name="Lee T.-H."/>
            <person name="Bashyal P."/>
            <person name="Kim T.-S."/>
            <person name="Lee W.-H."/>
            <person name="Kawkins C."/>
            <person name="Kim C.-K."/>
            <person name="Kim J.S."/>
            <person name="Ahn B.O."/>
            <person name="Rhee S.Y."/>
            <person name="Sohng J.K."/>
        </authorList>
    </citation>
    <scope>NUCLEOTIDE SEQUENCE</scope>
    <source>
        <tissue evidence="2">Leaf</tissue>
    </source>
</reference>
<accession>A0A834XCS7</accession>
<evidence type="ECO:0000313" key="3">
    <source>
        <dbReference type="Proteomes" id="UP000634136"/>
    </source>
</evidence>
<evidence type="ECO:0000313" key="2">
    <source>
        <dbReference type="EMBL" id="KAF7842002.1"/>
    </source>
</evidence>
<sequence length="23" mass="2542">MVFDGDKPSKITMVFDGDKPSNI</sequence>
<gene>
    <name evidence="2" type="ORF">G2W53_004300</name>
</gene>
<evidence type="ECO:0000256" key="1">
    <source>
        <dbReference type="SAM" id="MobiDB-lite"/>
    </source>
</evidence>
<dbReference type="AlphaFoldDB" id="A0A834XCS7"/>
<dbReference type="Proteomes" id="UP000634136">
    <property type="component" value="Unassembled WGS sequence"/>
</dbReference>
<protein>
    <submittedName>
        <fullName evidence="2">Uncharacterized protein</fullName>
    </submittedName>
</protein>